<name>A0ABT5AF85_9CYAN</name>
<sequence length="124" mass="14222">MLDFQQLEPQIANHQTQNIEIEHINTQIYQHFADKFCIEDVLNRKIVSFQANKLKPIYRWYKYKEAFSASLVEYLLDKYIIESGEILDPFAGSGTTLFAASNIGLNADGIELLPIGKEIINTKL</sequence>
<proteinExistence type="predicted"/>
<keyword evidence="2" id="KW-0808">Transferase</keyword>
<gene>
    <name evidence="4" type="ORF">PN451_08695</name>
</gene>
<dbReference type="RefSeq" id="WP_271795797.1">
    <property type="nucleotide sequence ID" value="NZ_JAQMUC010000048.1"/>
</dbReference>
<keyword evidence="5" id="KW-1185">Reference proteome</keyword>
<dbReference type="InterPro" id="IPR002941">
    <property type="entry name" value="DNA_methylase_N4/N6"/>
</dbReference>
<dbReference type="InterPro" id="IPR029063">
    <property type="entry name" value="SAM-dependent_MTases_sf"/>
</dbReference>
<keyword evidence="1 4" id="KW-0489">Methyltransferase</keyword>
<feature type="domain" description="DNA methylase N-4/N-6" evidence="3">
    <location>
        <begin position="51"/>
        <end position="113"/>
    </location>
</feature>
<dbReference type="Pfam" id="PF01555">
    <property type="entry name" value="N6_N4_Mtase"/>
    <property type="match status" value="1"/>
</dbReference>
<dbReference type="EMBL" id="JAQMUC010000048">
    <property type="protein sequence ID" value="MDB9535916.1"/>
    <property type="molecule type" value="Genomic_DNA"/>
</dbReference>
<organism evidence="4 5">
    <name type="scientific">Dolichospermum planctonicum CS-1226</name>
    <dbReference type="NCBI Taxonomy" id="3021751"/>
    <lineage>
        <taxon>Bacteria</taxon>
        <taxon>Bacillati</taxon>
        <taxon>Cyanobacteriota</taxon>
        <taxon>Cyanophyceae</taxon>
        <taxon>Nostocales</taxon>
        <taxon>Aphanizomenonaceae</taxon>
        <taxon>Dolichospermum</taxon>
        <taxon>Dolichospermum planctonicum</taxon>
    </lineage>
</organism>
<protein>
    <submittedName>
        <fullName evidence="4">DNA methyltransferase</fullName>
    </submittedName>
</protein>
<evidence type="ECO:0000313" key="5">
    <source>
        <dbReference type="Proteomes" id="UP001211249"/>
    </source>
</evidence>
<evidence type="ECO:0000256" key="1">
    <source>
        <dbReference type="ARBA" id="ARBA00022603"/>
    </source>
</evidence>
<dbReference type="GO" id="GO:0008168">
    <property type="term" value="F:methyltransferase activity"/>
    <property type="evidence" value="ECO:0007669"/>
    <property type="project" value="UniProtKB-KW"/>
</dbReference>
<dbReference type="SUPFAM" id="SSF53335">
    <property type="entry name" value="S-adenosyl-L-methionine-dependent methyltransferases"/>
    <property type="match status" value="1"/>
</dbReference>
<reference evidence="4 5" key="1">
    <citation type="submission" date="2023-01" db="EMBL/GenBank/DDBJ databases">
        <title>Genomes from the Australian National Cyanobacteria Reference Collection.</title>
        <authorList>
            <person name="Willis A."/>
            <person name="Lee E.M.F."/>
        </authorList>
    </citation>
    <scope>NUCLEOTIDE SEQUENCE [LARGE SCALE GENOMIC DNA]</scope>
    <source>
        <strain evidence="4 5">CS-1226</strain>
    </source>
</reference>
<comment type="caution">
    <text evidence="4">The sequence shown here is derived from an EMBL/GenBank/DDBJ whole genome shotgun (WGS) entry which is preliminary data.</text>
</comment>
<evidence type="ECO:0000313" key="4">
    <source>
        <dbReference type="EMBL" id="MDB9535916.1"/>
    </source>
</evidence>
<dbReference type="Gene3D" id="3.40.50.150">
    <property type="entry name" value="Vaccinia Virus protein VP39"/>
    <property type="match status" value="1"/>
</dbReference>
<dbReference type="GO" id="GO:0032259">
    <property type="term" value="P:methylation"/>
    <property type="evidence" value="ECO:0007669"/>
    <property type="project" value="UniProtKB-KW"/>
</dbReference>
<evidence type="ECO:0000256" key="2">
    <source>
        <dbReference type="ARBA" id="ARBA00022679"/>
    </source>
</evidence>
<evidence type="ECO:0000259" key="3">
    <source>
        <dbReference type="Pfam" id="PF01555"/>
    </source>
</evidence>
<dbReference type="Proteomes" id="UP001211249">
    <property type="component" value="Unassembled WGS sequence"/>
</dbReference>
<accession>A0ABT5AF85</accession>